<accession>A0A0L7QJB0</accession>
<feature type="non-terminal residue" evidence="1">
    <location>
        <position position="1"/>
    </location>
</feature>
<organism evidence="1 2">
    <name type="scientific">Habropoda laboriosa</name>
    <dbReference type="NCBI Taxonomy" id="597456"/>
    <lineage>
        <taxon>Eukaryota</taxon>
        <taxon>Metazoa</taxon>
        <taxon>Ecdysozoa</taxon>
        <taxon>Arthropoda</taxon>
        <taxon>Hexapoda</taxon>
        <taxon>Insecta</taxon>
        <taxon>Pterygota</taxon>
        <taxon>Neoptera</taxon>
        <taxon>Endopterygota</taxon>
        <taxon>Hymenoptera</taxon>
        <taxon>Apocrita</taxon>
        <taxon>Aculeata</taxon>
        <taxon>Apoidea</taxon>
        <taxon>Anthophila</taxon>
        <taxon>Apidae</taxon>
        <taxon>Habropoda</taxon>
    </lineage>
</organism>
<dbReference type="EMBL" id="LHQN01020543">
    <property type="protein sequence ID" value="KOC58621.1"/>
    <property type="molecule type" value="Genomic_DNA"/>
</dbReference>
<name>A0A0L7QJB0_9HYME</name>
<sequence>EQVPASFHEDMIRWAMECFCNLTFNKHLGFLESPGYNSTSEPSRIISSLITAHKYMNRSESVAILLIPFARKLFEACDVLDGVIGRYVRQARTKITARSSFHRETDLS</sequence>
<proteinExistence type="predicted"/>
<reference evidence="2" key="1">
    <citation type="submission" date="2015-07" db="EMBL/GenBank/DDBJ databases">
        <title>The genome of Habropoda laboriosa.</title>
        <authorList>
            <person name="Pan H."/>
            <person name="Kapheim K."/>
        </authorList>
    </citation>
    <scope>NUCLEOTIDE SEQUENCE [LARGE SCALE GENOMIC DNA]</scope>
</reference>
<protein>
    <submittedName>
        <fullName evidence="1">Uncharacterized protein</fullName>
    </submittedName>
</protein>
<gene>
    <name evidence="1" type="ORF">WH47_10769</name>
</gene>
<evidence type="ECO:0000313" key="2">
    <source>
        <dbReference type="Proteomes" id="UP000053825"/>
    </source>
</evidence>
<dbReference type="OrthoDB" id="3945418at2759"/>
<dbReference type="Proteomes" id="UP000053825">
    <property type="component" value="Unassembled WGS sequence"/>
</dbReference>
<dbReference type="AlphaFoldDB" id="A0A0L7QJB0"/>
<comment type="caution">
    <text evidence="1">The sequence shown here is derived from an EMBL/GenBank/DDBJ whole genome shotgun (WGS) entry which is preliminary data.</text>
</comment>
<keyword evidence="2" id="KW-1185">Reference proteome</keyword>
<dbReference type="STRING" id="597456.A0A0L7QJB0"/>
<evidence type="ECO:0000313" key="1">
    <source>
        <dbReference type="EMBL" id="KOC58621.1"/>
    </source>
</evidence>